<protein>
    <submittedName>
        <fullName evidence="1">Uncharacterized protein</fullName>
    </submittedName>
</protein>
<proteinExistence type="predicted"/>
<evidence type="ECO:0000313" key="1">
    <source>
        <dbReference type="EMBL" id="SEK69125.1"/>
    </source>
</evidence>
<dbReference type="STRING" id="407022.SAMN05661044_00906"/>
<name>A0A1H7J7I9_OLID1</name>
<evidence type="ECO:0000313" key="2">
    <source>
        <dbReference type="Proteomes" id="UP000199421"/>
    </source>
</evidence>
<accession>A0A1H7J7I9</accession>
<dbReference type="EMBL" id="FOAF01000001">
    <property type="protein sequence ID" value="SEK69125.1"/>
    <property type="molecule type" value="Genomic_DNA"/>
</dbReference>
<keyword evidence="2" id="KW-1185">Reference proteome</keyword>
<organism evidence="1 2">
    <name type="scientific">Olivibacter domesticus</name>
    <name type="common">Pseudosphingobacterium domesticum</name>
    <dbReference type="NCBI Taxonomy" id="407022"/>
    <lineage>
        <taxon>Bacteria</taxon>
        <taxon>Pseudomonadati</taxon>
        <taxon>Bacteroidota</taxon>
        <taxon>Sphingobacteriia</taxon>
        <taxon>Sphingobacteriales</taxon>
        <taxon>Sphingobacteriaceae</taxon>
        <taxon>Olivibacter</taxon>
    </lineage>
</organism>
<dbReference type="Proteomes" id="UP000199421">
    <property type="component" value="Unassembled WGS sequence"/>
</dbReference>
<sequence>MIEVNLTTKIEKSTIFTKTPKGKWYLEYAFKIIIWQILLNNET</sequence>
<reference evidence="2" key="1">
    <citation type="submission" date="2016-10" db="EMBL/GenBank/DDBJ databases">
        <authorList>
            <person name="Varghese N."/>
            <person name="Submissions S."/>
        </authorList>
    </citation>
    <scope>NUCLEOTIDE SEQUENCE [LARGE SCALE GENOMIC DNA]</scope>
    <source>
        <strain evidence="2">DSM 18733</strain>
    </source>
</reference>
<dbReference type="AlphaFoldDB" id="A0A1H7J7I9"/>
<gene>
    <name evidence="1" type="ORF">SAMN05661044_00906</name>
</gene>